<gene>
    <name evidence="1" type="ORF">BO71DRAFT_475974</name>
</gene>
<dbReference type="Proteomes" id="UP000247810">
    <property type="component" value="Unassembled WGS sequence"/>
</dbReference>
<dbReference type="AlphaFoldDB" id="A0A319E1N3"/>
<sequence>MGRKAKSQVQKVDYNAIAKQTEYKKLESDKKSSTRARIQAMKHLFIEFCEEQLNPPDWGHWLNSGFNFNTIKAFIRWYMNTHEIIQLAAAQTVVKYFIMFCREYRREEIDYILRKDVKLLVAGPIRVDYDLQTGRIEQPPYNIDDIMYTVYHLVAWCPVMFPTMRCIFQYNATRKMMASTTARPGTLIASGEYLIENDSLKWKDIKLFMVKDPELSGGKVLIARVRHRLNKGSRNEGAPSCFTYTERNDNLGLCIIKDILTFAFLDDAFDSEYIKCPRDERPATRSAGFKELETLYKYRKGAADKIKQLDEHSRNRIMGHRQGRTFAHYVSVTNDTQSLFMETPARTALLSLATHTSITRDPSAPQDLTDEQKKAMHSIPEVRELTEKREELQADILKIHGNLNFAKESCDP</sequence>
<reference evidence="1 2" key="1">
    <citation type="submission" date="2018-02" db="EMBL/GenBank/DDBJ databases">
        <title>The genomes of Aspergillus section Nigri reveals drivers in fungal speciation.</title>
        <authorList>
            <consortium name="DOE Joint Genome Institute"/>
            <person name="Vesth T.C."/>
            <person name="Nybo J."/>
            <person name="Theobald S."/>
            <person name="Brandl J."/>
            <person name="Frisvad J.C."/>
            <person name="Nielsen K.F."/>
            <person name="Lyhne E.K."/>
            <person name="Kogle M.E."/>
            <person name="Kuo A."/>
            <person name="Riley R."/>
            <person name="Clum A."/>
            <person name="Nolan M."/>
            <person name="Lipzen A."/>
            <person name="Salamov A."/>
            <person name="Henrissat B."/>
            <person name="Wiebenga A."/>
            <person name="De vries R.P."/>
            <person name="Grigoriev I.V."/>
            <person name="Mortensen U.H."/>
            <person name="Andersen M.R."/>
            <person name="Baker S.E."/>
        </authorList>
    </citation>
    <scope>NUCLEOTIDE SEQUENCE [LARGE SCALE GENOMIC DNA]</scope>
    <source>
        <strain evidence="1 2">CBS 707.79</strain>
    </source>
</reference>
<dbReference type="OrthoDB" id="4485682at2759"/>
<proteinExistence type="predicted"/>
<dbReference type="PANTHER" id="PTHR37535">
    <property type="entry name" value="FLUG DOMAIN PROTEIN"/>
    <property type="match status" value="1"/>
</dbReference>
<dbReference type="Pfam" id="PF11917">
    <property type="entry name" value="DUF3435"/>
    <property type="match status" value="2"/>
</dbReference>
<dbReference type="InterPro" id="IPR021842">
    <property type="entry name" value="DUF3435"/>
</dbReference>
<name>A0A319E1N3_9EURO</name>
<accession>A0A319E1N3</accession>
<dbReference type="VEuPathDB" id="FungiDB:BO71DRAFT_475974"/>
<protein>
    <recommendedName>
        <fullName evidence="3">FluG domain protein</fullName>
    </recommendedName>
</protein>
<dbReference type="EMBL" id="KZ825870">
    <property type="protein sequence ID" value="PYH94478.1"/>
    <property type="molecule type" value="Genomic_DNA"/>
</dbReference>
<dbReference type="STRING" id="1448320.A0A319E1N3"/>
<organism evidence="1 2">
    <name type="scientific">Aspergillus ellipticus CBS 707.79</name>
    <dbReference type="NCBI Taxonomy" id="1448320"/>
    <lineage>
        <taxon>Eukaryota</taxon>
        <taxon>Fungi</taxon>
        <taxon>Dikarya</taxon>
        <taxon>Ascomycota</taxon>
        <taxon>Pezizomycotina</taxon>
        <taxon>Eurotiomycetes</taxon>
        <taxon>Eurotiomycetidae</taxon>
        <taxon>Eurotiales</taxon>
        <taxon>Aspergillaceae</taxon>
        <taxon>Aspergillus</taxon>
        <taxon>Aspergillus subgen. Circumdati</taxon>
    </lineage>
</organism>
<evidence type="ECO:0000313" key="1">
    <source>
        <dbReference type="EMBL" id="PYH94478.1"/>
    </source>
</evidence>
<dbReference type="PANTHER" id="PTHR37535:SF4">
    <property type="entry name" value="FLUG DOMAIN-CONTAINING PROTEIN"/>
    <property type="match status" value="1"/>
</dbReference>
<evidence type="ECO:0008006" key="3">
    <source>
        <dbReference type="Google" id="ProtNLM"/>
    </source>
</evidence>
<keyword evidence="2" id="KW-1185">Reference proteome</keyword>
<evidence type="ECO:0000313" key="2">
    <source>
        <dbReference type="Proteomes" id="UP000247810"/>
    </source>
</evidence>